<dbReference type="GO" id="GO:0005634">
    <property type="term" value="C:nucleus"/>
    <property type="evidence" value="ECO:0007669"/>
    <property type="project" value="InterPro"/>
</dbReference>
<protein>
    <submittedName>
        <fullName evidence="2">Uncharacterized protein</fullName>
    </submittedName>
</protein>
<dbReference type="GeneID" id="37046745"/>
<dbReference type="RefSeq" id="XP_025378961.1">
    <property type="nucleotide sequence ID" value="XM_025524829.1"/>
</dbReference>
<name>A0A316YUQ1_9BASI</name>
<evidence type="ECO:0000313" key="3">
    <source>
        <dbReference type="Proteomes" id="UP000245768"/>
    </source>
</evidence>
<dbReference type="InParanoid" id="A0A316YUQ1"/>
<feature type="compositionally biased region" description="Low complexity" evidence="1">
    <location>
        <begin position="314"/>
        <end position="331"/>
    </location>
</feature>
<dbReference type="Proteomes" id="UP000245768">
    <property type="component" value="Unassembled WGS sequence"/>
</dbReference>
<dbReference type="EMBL" id="KZ819635">
    <property type="protein sequence ID" value="PWN91763.1"/>
    <property type="molecule type" value="Genomic_DNA"/>
</dbReference>
<dbReference type="PANTHER" id="PTHR15681">
    <property type="entry name" value="MAD2L1-BINDING PROTEIN"/>
    <property type="match status" value="1"/>
</dbReference>
<keyword evidence="3" id="KW-1185">Reference proteome</keyword>
<dbReference type="OrthoDB" id="3366946at2759"/>
<organism evidence="2 3">
    <name type="scientific">Acaromyces ingoldii</name>
    <dbReference type="NCBI Taxonomy" id="215250"/>
    <lineage>
        <taxon>Eukaryota</taxon>
        <taxon>Fungi</taxon>
        <taxon>Dikarya</taxon>
        <taxon>Basidiomycota</taxon>
        <taxon>Ustilaginomycotina</taxon>
        <taxon>Exobasidiomycetes</taxon>
        <taxon>Exobasidiales</taxon>
        <taxon>Cryptobasidiaceae</taxon>
        <taxon>Acaromyces</taxon>
    </lineage>
</organism>
<evidence type="ECO:0000256" key="1">
    <source>
        <dbReference type="SAM" id="MobiDB-lite"/>
    </source>
</evidence>
<dbReference type="InterPro" id="IPR053729">
    <property type="entry name" value="MAD2L1BP_domain_sf"/>
</dbReference>
<feature type="region of interest" description="Disordered" evidence="1">
    <location>
        <begin position="249"/>
        <end position="556"/>
    </location>
</feature>
<dbReference type="InterPro" id="IPR009511">
    <property type="entry name" value="MAD1/Cdc20-bound-Mad2-bd"/>
</dbReference>
<reference evidence="2 3" key="1">
    <citation type="journal article" date="2018" name="Mol. Biol. Evol.">
        <title>Broad Genomic Sampling Reveals a Smut Pathogenic Ancestry of the Fungal Clade Ustilaginomycotina.</title>
        <authorList>
            <person name="Kijpornyongpan T."/>
            <person name="Mondo S.J."/>
            <person name="Barry K."/>
            <person name="Sandor L."/>
            <person name="Lee J."/>
            <person name="Lipzen A."/>
            <person name="Pangilinan J."/>
            <person name="LaButti K."/>
            <person name="Hainaut M."/>
            <person name="Henrissat B."/>
            <person name="Grigoriev I.V."/>
            <person name="Spatafora J.W."/>
            <person name="Aime M.C."/>
        </authorList>
    </citation>
    <scope>NUCLEOTIDE SEQUENCE [LARGE SCALE GENOMIC DNA]</scope>
    <source>
        <strain evidence="2 3">MCA 4198</strain>
    </source>
</reference>
<proteinExistence type="predicted"/>
<accession>A0A316YUQ1</accession>
<dbReference type="AlphaFoldDB" id="A0A316YUQ1"/>
<feature type="compositionally biased region" description="Low complexity" evidence="1">
    <location>
        <begin position="349"/>
        <end position="362"/>
    </location>
</feature>
<dbReference type="PANTHER" id="PTHR15681:SF1">
    <property type="entry name" value="MAD2L1-BINDING PROTEIN"/>
    <property type="match status" value="1"/>
</dbReference>
<feature type="region of interest" description="Disordered" evidence="1">
    <location>
        <begin position="76"/>
        <end position="98"/>
    </location>
</feature>
<dbReference type="Gene3D" id="3.30.900.20">
    <property type="match status" value="1"/>
</dbReference>
<feature type="compositionally biased region" description="Low complexity" evidence="1">
    <location>
        <begin position="447"/>
        <end position="467"/>
    </location>
</feature>
<evidence type="ECO:0000313" key="2">
    <source>
        <dbReference type="EMBL" id="PWN91763.1"/>
    </source>
</evidence>
<feature type="compositionally biased region" description="Polar residues" evidence="1">
    <location>
        <begin position="337"/>
        <end position="348"/>
    </location>
</feature>
<feature type="compositionally biased region" description="Basic and acidic residues" evidence="1">
    <location>
        <begin position="364"/>
        <end position="379"/>
    </location>
</feature>
<gene>
    <name evidence="2" type="ORF">FA10DRAFT_300348</name>
</gene>
<feature type="compositionally biased region" description="Low complexity" evidence="1">
    <location>
        <begin position="396"/>
        <end position="423"/>
    </location>
</feature>
<sequence>MEAEERDKLENGSGDGLAVLRLSFPAASAPNEAHPDQQQHHQLVSSLAVASLKHLLFAKGQVAKPVAALSLEREREKKLARGGSGARRGALRSGAGRRKRDKLLDNIDAASRHIEAAVEALAAGSGSEQDDVALMIALGPSLMLPKELYHVKIKDGLQRNHRAPNHAAATEENPVPMAKPKAKTASLMERKLVRFLVERASDEQQGQGGLAEAFQRHLAPTRAHLLLLAPPDFSCPGWIPKRHLRLDTTGTGVQVGPARRPTPSSPQHPQAQVGELGGNVHNKGTAAAASSSSSSSSSILSAPMNLVSADAPMQSQSSDAASEDAPSRSPSVASLRHSGTSTPTSQANSSSVSTAEPSSPTSAKRHEQQPSRTDSHTQEITELSEALSPLKRKMRTAPTATTTSKYSSSNSSSSTTVDGSPASRLFSPSARQSQGHGRPKLGDEGLRSSSSPFGSSPFSQTPSSRRSAAADPTRRPLYQGRSLSDLVLNPHQAAEEKGAKSPLGPHGEKDEAAKQQQQASIEEKRRARALQRAKQLGSRRLDPKSTSMAIVPSGRGKKAPAAAGFVIHCRRGGGGGEDGGCANHHDDEAAGCDNRIWFLSRATLSGFQ</sequence>
<feature type="compositionally biased region" description="Low complexity" evidence="1">
    <location>
        <begin position="286"/>
        <end position="298"/>
    </location>
</feature>
<dbReference type="GO" id="GO:0007096">
    <property type="term" value="P:regulation of exit from mitosis"/>
    <property type="evidence" value="ECO:0007669"/>
    <property type="project" value="InterPro"/>
</dbReference>